<comment type="caution">
    <text evidence="8">The sequence shown here is derived from an EMBL/GenBank/DDBJ whole genome shotgun (WGS) entry which is preliminary data.</text>
</comment>
<dbReference type="AlphaFoldDB" id="A0A329YM14"/>
<dbReference type="CDD" id="cd17324">
    <property type="entry name" value="MFS_NepI_like"/>
    <property type="match status" value="1"/>
</dbReference>
<sequence>MSLANTVFGRIVKHLGFPSMESTDCHDYLLPDGIDSTPRYLKIGLHPMAESDFKPKPSLHNQPTAETSQRPRWDAVVALALGVFGLVTAEFLPASLLTPISSDLGLSAGETGQTVTATAVVAAFAGPGIVIATRSFDRRRVLFSLTALLILSCVLAATANNLILLLLSRVLLGVGLGGFWAMAGALAMRLVPIEHLPRAMAMIFTGVSLATVTAAPIGSYVGSTLGWRASFVLAGAVGVLALIAQAITVPSLPPAGHAGLSTLGAVLTRPKIRVGLITTLLVVAGHFAGFTYIRPYLEGIAHLNVEMVSLVLLAYGVSGFFGNIVGGMIAERSSAIGTVFSSSLIAVAAAIFVTVGASELAAIVGVAIWGFAFGAFPVSIQSYITRAAPDEAESAGALLLTAFQVAISSGAVLGGILIDLQGPLGVMSFLGAACLAGTVLMAARGGKQTSLVQS</sequence>
<evidence type="ECO:0000256" key="6">
    <source>
        <dbReference type="SAM" id="Phobius"/>
    </source>
</evidence>
<feature type="transmembrane region" description="Helical" evidence="6">
    <location>
        <begin position="75"/>
        <end position="94"/>
    </location>
</feature>
<dbReference type="GO" id="GO:0005886">
    <property type="term" value="C:plasma membrane"/>
    <property type="evidence" value="ECO:0007669"/>
    <property type="project" value="UniProtKB-SubCell"/>
</dbReference>
<evidence type="ECO:0000256" key="2">
    <source>
        <dbReference type="ARBA" id="ARBA00022475"/>
    </source>
</evidence>
<evidence type="ECO:0000256" key="5">
    <source>
        <dbReference type="ARBA" id="ARBA00023136"/>
    </source>
</evidence>
<feature type="transmembrane region" description="Helical" evidence="6">
    <location>
        <begin position="163"/>
        <end position="187"/>
    </location>
</feature>
<feature type="domain" description="Major facilitator superfamily (MFS) profile" evidence="7">
    <location>
        <begin position="75"/>
        <end position="449"/>
    </location>
</feature>
<dbReference type="PANTHER" id="PTHR43124:SF5">
    <property type="entry name" value="PURINE RIBONUCLEOSIDE EFFLUX PUMP NEPI"/>
    <property type="match status" value="1"/>
</dbReference>
<evidence type="ECO:0000313" key="9">
    <source>
        <dbReference type="Proteomes" id="UP000251205"/>
    </source>
</evidence>
<protein>
    <submittedName>
        <fullName evidence="8">MFS transporter</fullName>
    </submittedName>
</protein>
<keyword evidence="4 6" id="KW-1133">Transmembrane helix</keyword>
<evidence type="ECO:0000256" key="3">
    <source>
        <dbReference type="ARBA" id="ARBA00022692"/>
    </source>
</evidence>
<keyword evidence="3 6" id="KW-0812">Transmembrane</keyword>
<feature type="transmembrane region" description="Helical" evidence="6">
    <location>
        <begin position="227"/>
        <end position="252"/>
    </location>
</feature>
<dbReference type="InterPro" id="IPR036259">
    <property type="entry name" value="MFS_trans_sf"/>
</dbReference>
<evidence type="ECO:0000256" key="1">
    <source>
        <dbReference type="ARBA" id="ARBA00004651"/>
    </source>
</evidence>
<feature type="transmembrane region" description="Helical" evidence="6">
    <location>
        <begin position="334"/>
        <end position="355"/>
    </location>
</feature>
<dbReference type="PANTHER" id="PTHR43124">
    <property type="entry name" value="PURINE EFFLUX PUMP PBUE"/>
    <property type="match status" value="1"/>
</dbReference>
<organism evidence="8 9">
    <name type="scientific">Rhizobium tropici</name>
    <dbReference type="NCBI Taxonomy" id="398"/>
    <lineage>
        <taxon>Bacteria</taxon>
        <taxon>Pseudomonadati</taxon>
        <taxon>Pseudomonadota</taxon>
        <taxon>Alphaproteobacteria</taxon>
        <taxon>Hyphomicrobiales</taxon>
        <taxon>Rhizobiaceae</taxon>
        <taxon>Rhizobium/Agrobacterium group</taxon>
        <taxon>Rhizobium</taxon>
    </lineage>
</organism>
<gene>
    <name evidence="8" type="ORF">DQ393_02365</name>
</gene>
<dbReference type="OrthoDB" id="9812189at2"/>
<feature type="transmembrane region" description="Helical" evidence="6">
    <location>
        <begin position="299"/>
        <end position="322"/>
    </location>
</feature>
<feature type="transmembrane region" description="Helical" evidence="6">
    <location>
        <begin position="272"/>
        <end position="293"/>
    </location>
</feature>
<name>A0A329YM14_RHITR</name>
<feature type="transmembrane region" description="Helical" evidence="6">
    <location>
        <begin position="140"/>
        <end position="157"/>
    </location>
</feature>
<dbReference type="InterPro" id="IPR011701">
    <property type="entry name" value="MFS"/>
</dbReference>
<dbReference type="Proteomes" id="UP000251205">
    <property type="component" value="Unassembled WGS sequence"/>
</dbReference>
<feature type="transmembrane region" description="Helical" evidence="6">
    <location>
        <begin position="361"/>
        <end position="384"/>
    </location>
</feature>
<feature type="transmembrane region" description="Helical" evidence="6">
    <location>
        <begin position="199"/>
        <end position="221"/>
    </location>
</feature>
<dbReference type="Pfam" id="PF07690">
    <property type="entry name" value="MFS_1"/>
    <property type="match status" value="1"/>
</dbReference>
<dbReference type="InterPro" id="IPR020846">
    <property type="entry name" value="MFS_dom"/>
</dbReference>
<feature type="transmembrane region" description="Helical" evidence="6">
    <location>
        <begin position="424"/>
        <end position="443"/>
    </location>
</feature>
<dbReference type="PROSITE" id="PS50850">
    <property type="entry name" value="MFS"/>
    <property type="match status" value="1"/>
</dbReference>
<accession>A0A329YM14</accession>
<proteinExistence type="predicted"/>
<evidence type="ECO:0000313" key="8">
    <source>
        <dbReference type="EMBL" id="RAX43142.1"/>
    </source>
</evidence>
<feature type="transmembrane region" description="Helical" evidence="6">
    <location>
        <begin position="396"/>
        <end position="418"/>
    </location>
</feature>
<evidence type="ECO:0000256" key="4">
    <source>
        <dbReference type="ARBA" id="ARBA00022989"/>
    </source>
</evidence>
<dbReference type="InterPro" id="IPR050189">
    <property type="entry name" value="MFS_Efflux_Transporters"/>
</dbReference>
<feature type="transmembrane region" description="Helical" evidence="6">
    <location>
        <begin position="114"/>
        <end position="133"/>
    </location>
</feature>
<keyword evidence="2" id="KW-1003">Cell membrane</keyword>
<keyword evidence="5 6" id="KW-0472">Membrane</keyword>
<comment type="subcellular location">
    <subcellularLocation>
        <location evidence="1">Cell membrane</location>
        <topology evidence="1">Multi-pass membrane protein</topology>
    </subcellularLocation>
</comment>
<reference evidence="8 9" key="1">
    <citation type="submission" date="2018-06" db="EMBL/GenBank/DDBJ databases">
        <title>Whole Genome Sequence of an efficient microsymbiont, Rhizobium tropici.</title>
        <authorList>
            <person name="Srinivasan R."/>
            <person name="Singh H.V."/>
            <person name="Srivastava R."/>
            <person name="Kumari B."/>
            <person name="Radhakrishna A."/>
        </authorList>
    </citation>
    <scope>NUCLEOTIDE SEQUENCE [LARGE SCALE GENOMIC DNA]</scope>
    <source>
        <strain evidence="8 9">IGFRI Rhizo-19</strain>
    </source>
</reference>
<dbReference type="SUPFAM" id="SSF103473">
    <property type="entry name" value="MFS general substrate transporter"/>
    <property type="match status" value="1"/>
</dbReference>
<dbReference type="GO" id="GO:0022857">
    <property type="term" value="F:transmembrane transporter activity"/>
    <property type="evidence" value="ECO:0007669"/>
    <property type="project" value="InterPro"/>
</dbReference>
<evidence type="ECO:0000259" key="7">
    <source>
        <dbReference type="PROSITE" id="PS50850"/>
    </source>
</evidence>
<dbReference type="Gene3D" id="1.20.1250.20">
    <property type="entry name" value="MFS general substrate transporter like domains"/>
    <property type="match status" value="1"/>
</dbReference>
<dbReference type="EMBL" id="QMKK01000018">
    <property type="protein sequence ID" value="RAX43142.1"/>
    <property type="molecule type" value="Genomic_DNA"/>
</dbReference>